<comment type="caution">
    <text evidence="9">The sequence shown here is derived from an EMBL/GenBank/DDBJ whole genome shotgun (WGS) entry which is preliminary data.</text>
</comment>
<dbReference type="PANTHER" id="PTHR43595:SF2">
    <property type="entry name" value="SMALL RIBOSOMAL SUBUNIT PROTEIN MS42"/>
    <property type="match status" value="1"/>
</dbReference>
<reference evidence="9" key="1">
    <citation type="journal article" date="2020" name="Fungal Divers.">
        <title>Resolving the Mortierellaceae phylogeny through synthesis of multi-gene phylogenetics and phylogenomics.</title>
        <authorList>
            <person name="Vandepol N."/>
            <person name="Liber J."/>
            <person name="Desiro A."/>
            <person name="Na H."/>
            <person name="Kennedy M."/>
            <person name="Barry K."/>
            <person name="Grigoriev I.V."/>
            <person name="Miller A.N."/>
            <person name="O'Donnell K."/>
            <person name="Stajich J.E."/>
            <person name="Bonito G."/>
        </authorList>
    </citation>
    <scope>NUCLEOTIDE SEQUENCE</scope>
    <source>
        <strain evidence="9">BC1065</strain>
    </source>
</reference>
<sequence>MFRSALRLKTLVRPAVAQVNSIARLHAVPELPYKFQEGVKPLLSAEALKVVYGEHQTDLINRLNRLIAGTPYESKLYYEVIMDSAASATDAQIFNNASQAWNNDFFLRSLTPNKKEMSERLRKALADSFGNVETFEQEFKANALGLFGSGWTWLVEDQNQRLVLLNTYNAGTPHHRRRQQRFDQTSTDLNFAKAAQDPRSGNSTFSAPLSTPSSSSSSSASNAAASGLRDGNASGSYMPILCVSMWEHAYLTDYGVTRTGREKYLDNFFKTVDWDTVEARIFRVGGF</sequence>
<keyword evidence="4" id="KW-0560">Oxidoreductase</keyword>
<dbReference type="Pfam" id="PF00081">
    <property type="entry name" value="Sod_Fe_N"/>
    <property type="match status" value="1"/>
</dbReference>
<dbReference type="EC" id="1.15.1.1" evidence="2"/>
<dbReference type="GO" id="GO:0046872">
    <property type="term" value="F:metal ion binding"/>
    <property type="evidence" value="ECO:0007669"/>
    <property type="project" value="UniProtKB-KW"/>
</dbReference>
<dbReference type="Gene3D" id="1.10.287.990">
    <property type="entry name" value="Fe,Mn superoxide dismutase (SOD) domain"/>
    <property type="match status" value="1"/>
</dbReference>
<dbReference type="EMBL" id="JAAAJB010000019">
    <property type="protein sequence ID" value="KAG0269724.1"/>
    <property type="molecule type" value="Genomic_DNA"/>
</dbReference>
<dbReference type="InterPro" id="IPR036324">
    <property type="entry name" value="Mn/Fe_SOD_N_sf"/>
</dbReference>
<dbReference type="InterPro" id="IPR036314">
    <property type="entry name" value="SOD_C_sf"/>
</dbReference>
<dbReference type="Proteomes" id="UP000807716">
    <property type="component" value="Unassembled WGS sequence"/>
</dbReference>
<comment type="similarity">
    <text evidence="1">Belongs to the iron/manganese superoxide dismutase family.</text>
</comment>
<gene>
    <name evidence="9" type="ORF">DFQ27_002393</name>
</gene>
<feature type="compositionally biased region" description="Low complexity" evidence="6">
    <location>
        <begin position="203"/>
        <end position="225"/>
    </location>
</feature>
<dbReference type="Pfam" id="PF02777">
    <property type="entry name" value="Sod_Fe_C"/>
    <property type="match status" value="2"/>
</dbReference>
<evidence type="ECO:0000313" key="9">
    <source>
        <dbReference type="EMBL" id="KAG0269724.1"/>
    </source>
</evidence>
<proteinExistence type="inferred from homology"/>
<keyword evidence="3" id="KW-0479">Metal-binding</keyword>
<dbReference type="AlphaFoldDB" id="A0A9P6UCW7"/>
<evidence type="ECO:0000256" key="6">
    <source>
        <dbReference type="SAM" id="MobiDB-lite"/>
    </source>
</evidence>
<feature type="domain" description="Manganese/iron superoxide dismutase N-terminal" evidence="7">
    <location>
        <begin position="26"/>
        <end position="110"/>
    </location>
</feature>
<dbReference type="PANTHER" id="PTHR43595">
    <property type="entry name" value="37S RIBOSOMAL PROTEIN S26, MITOCHONDRIAL"/>
    <property type="match status" value="1"/>
</dbReference>
<feature type="domain" description="Manganese/iron superoxide dismutase C-terminal" evidence="8">
    <location>
        <begin position="236"/>
        <end position="280"/>
    </location>
</feature>
<protein>
    <recommendedName>
        <fullName evidence="2">superoxide dismutase</fullName>
        <ecNumber evidence="2">1.15.1.1</ecNumber>
    </recommendedName>
</protein>
<dbReference type="Gene3D" id="3.55.40.20">
    <property type="entry name" value="Iron/manganese superoxide dismutase, C-terminal domain"/>
    <property type="match status" value="1"/>
</dbReference>
<evidence type="ECO:0000313" key="10">
    <source>
        <dbReference type="Proteomes" id="UP000807716"/>
    </source>
</evidence>
<feature type="region of interest" description="Disordered" evidence="6">
    <location>
        <begin position="193"/>
        <end position="225"/>
    </location>
</feature>
<comment type="function">
    <text evidence="5">Component of the mitochondrial ribosome (mitoribosome), a dedicated translation machinery responsible for the synthesis of mitochondrial genome-encoded proteins, including at least some of the essential transmembrane subunits of the mitochondrial respiratory chain. The mitoribosomes are attached to the mitochondrial inner membrane and translation products are cotranslationally integrated into the membrane.</text>
</comment>
<accession>A0A9P6UCW7</accession>
<evidence type="ECO:0000256" key="4">
    <source>
        <dbReference type="ARBA" id="ARBA00023002"/>
    </source>
</evidence>
<dbReference type="SUPFAM" id="SSF46609">
    <property type="entry name" value="Fe,Mn superoxide dismutase (SOD), N-terminal domain"/>
    <property type="match status" value="1"/>
</dbReference>
<organism evidence="9 10">
    <name type="scientific">Actinomortierella ambigua</name>
    <dbReference type="NCBI Taxonomy" id="1343610"/>
    <lineage>
        <taxon>Eukaryota</taxon>
        <taxon>Fungi</taxon>
        <taxon>Fungi incertae sedis</taxon>
        <taxon>Mucoromycota</taxon>
        <taxon>Mortierellomycotina</taxon>
        <taxon>Mortierellomycetes</taxon>
        <taxon>Mortierellales</taxon>
        <taxon>Mortierellaceae</taxon>
        <taxon>Actinomortierella</taxon>
    </lineage>
</organism>
<dbReference type="GO" id="GO:0004784">
    <property type="term" value="F:superoxide dismutase activity"/>
    <property type="evidence" value="ECO:0007669"/>
    <property type="project" value="UniProtKB-EC"/>
</dbReference>
<feature type="domain" description="Manganese/iron superoxide dismutase C-terminal" evidence="8">
    <location>
        <begin position="119"/>
        <end position="176"/>
    </location>
</feature>
<evidence type="ECO:0000256" key="2">
    <source>
        <dbReference type="ARBA" id="ARBA00012682"/>
    </source>
</evidence>
<keyword evidence="10" id="KW-1185">Reference proteome</keyword>
<dbReference type="InterPro" id="IPR019831">
    <property type="entry name" value="Mn/Fe_SOD_N"/>
</dbReference>
<dbReference type="SUPFAM" id="SSF54719">
    <property type="entry name" value="Fe,Mn superoxide dismutase (SOD), C-terminal domain"/>
    <property type="match status" value="1"/>
</dbReference>
<dbReference type="OrthoDB" id="275227at2759"/>
<evidence type="ECO:0000256" key="1">
    <source>
        <dbReference type="ARBA" id="ARBA00008714"/>
    </source>
</evidence>
<evidence type="ECO:0000256" key="5">
    <source>
        <dbReference type="ARBA" id="ARBA00037226"/>
    </source>
</evidence>
<evidence type="ECO:0000256" key="3">
    <source>
        <dbReference type="ARBA" id="ARBA00022723"/>
    </source>
</evidence>
<dbReference type="InterPro" id="IPR019832">
    <property type="entry name" value="Mn/Fe_SOD_C"/>
</dbReference>
<dbReference type="GO" id="GO:0005737">
    <property type="term" value="C:cytoplasm"/>
    <property type="evidence" value="ECO:0007669"/>
    <property type="project" value="TreeGrafter"/>
</dbReference>
<evidence type="ECO:0000259" key="8">
    <source>
        <dbReference type="Pfam" id="PF02777"/>
    </source>
</evidence>
<evidence type="ECO:0000259" key="7">
    <source>
        <dbReference type="Pfam" id="PF00081"/>
    </source>
</evidence>
<name>A0A9P6UCW7_9FUNG</name>